<dbReference type="Proteomes" id="UP001420932">
    <property type="component" value="Unassembled WGS sequence"/>
</dbReference>
<dbReference type="PANTHER" id="PTHR34072">
    <property type="entry name" value="ENZYMATIC POLYPROTEIN-RELATED"/>
    <property type="match status" value="1"/>
</dbReference>
<organism evidence="2 3">
    <name type="scientific">Stephania yunnanensis</name>
    <dbReference type="NCBI Taxonomy" id="152371"/>
    <lineage>
        <taxon>Eukaryota</taxon>
        <taxon>Viridiplantae</taxon>
        <taxon>Streptophyta</taxon>
        <taxon>Embryophyta</taxon>
        <taxon>Tracheophyta</taxon>
        <taxon>Spermatophyta</taxon>
        <taxon>Magnoliopsida</taxon>
        <taxon>Ranunculales</taxon>
        <taxon>Menispermaceae</taxon>
        <taxon>Menispermoideae</taxon>
        <taxon>Cissampelideae</taxon>
        <taxon>Stephania</taxon>
    </lineage>
</organism>
<reference evidence="2 3" key="1">
    <citation type="submission" date="2024-01" db="EMBL/GenBank/DDBJ databases">
        <title>Genome assemblies of Stephania.</title>
        <authorList>
            <person name="Yang L."/>
        </authorList>
    </citation>
    <scope>NUCLEOTIDE SEQUENCE [LARGE SCALE GENOMIC DNA]</scope>
    <source>
        <strain evidence="2">YNDBR</strain>
        <tissue evidence="2">Leaf</tissue>
    </source>
</reference>
<name>A0AAP0JJR8_9MAGN</name>
<evidence type="ECO:0000259" key="1">
    <source>
        <dbReference type="Pfam" id="PF17919"/>
    </source>
</evidence>
<dbReference type="Gene3D" id="3.10.20.370">
    <property type="match status" value="1"/>
</dbReference>
<dbReference type="EMBL" id="JBBNAF010000006">
    <property type="protein sequence ID" value="KAK9134915.1"/>
    <property type="molecule type" value="Genomic_DNA"/>
</dbReference>
<protein>
    <recommendedName>
        <fullName evidence="1">Reverse transcriptase/retrotransposon-derived protein RNase H-like domain-containing protein</fullName>
    </recommendedName>
</protein>
<evidence type="ECO:0000313" key="2">
    <source>
        <dbReference type="EMBL" id="KAK9134915.1"/>
    </source>
</evidence>
<accession>A0AAP0JJR8</accession>
<dbReference type="Pfam" id="PF17919">
    <property type="entry name" value="RT_RNaseH_2"/>
    <property type="match status" value="1"/>
</dbReference>
<dbReference type="SUPFAM" id="SSF56672">
    <property type="entry name" value="DNA/RNA polymerases"/>
    <property type="match status" value="1"/>
</dbReference>
<dbReference type="InterPro" id="IPR041577">
    <property type="entry name" value="RT_RNaseH_2"/>
</dbReference>
<proteinExistence type="predicted"/>
<keyword evidence="3" id="KW-1185">Reference proteome</keyword>
<sequence length="80" mass="8908">MKDVPILALPNFDSVFVIETDASRVGVGAVLSQSDRPIALFIQVLSTRARAKSAYERGLMSIALAIQKWRQYLLGRKFLV</sequence>
<dbReference type="InterPro" id="IPR043502">
    <property type="entry name" value="DNA/RNA_pol_sf"/>
</dbReference>
<gene>
    <name evidence="2" type="ORF">Syun_014245</name>
</gene>
<dbReference type="AlphaFoldDB" id="A0AAP0JJR8"/>
<comment type="caution">
    <text evidence="2">The sequence shown here is derived from an EMBL/GenBank/DDBJ whole genome shotgun (WGS) entry which is preliminary data.</text>
</comment>
<dbReference type="PANTHER" id="PTHR34072:SF55">
    <property type="entry name" value="DNA_RNA POLYMERASES SUPERFAMILY PROTEIN"/>
    <property type="match status" value="1"/>
</dbReference>
<evidence type="ECO:0000313" key="3">
    <source>
        <dbReference type="Proteomes" id="UP001420932"/>
    </source>
</evidence>
<feature type="domain" description="Reverse transcriptase/retrotransposon-derived protein RNase H-like" evidence="1">
    <location>
        <begin position="3"/>
        <end position="80"/>
    </location>
</feature>